<keyword evidence="1" id="KW-0479">Metal-binding</keyword>
<evidence type="ECO:0000256" key="1">
    <source>
        <dbReference type="PIRNR" id="PIRNR012702"/>
    </source>
</evidence>
<dbReference type="InterPro" id="IPR015995">
    <property type="entry name" value="MlrC_N"/>
</dbReference>
<organism evidence="4 5">
    <name type="scientific">Phyllobacterium myrsinacearum</name>
    <dbReference type="NCBI Taxonomy" id="28101"/>
    <lineage>
        <taxon>Bacteria</taxon>
        <taxon>Pseudomonadati</taxon>
        <taxon>Pseudomonadota</taxon>
        <taxon>Alphaproteobacteria</taxon>
        <taxon>Hyphomicrobiales</taxon>
        <taxon>Phyllobacteriaceae</taxon>
        <taxon>Phyllobacterium</taxon>
    </lineage>
</organism>
<reference evidence="4 5" key="1">
    <citation type="submission" date="2018-02" db="EMBL/GenBank/DDBJ databases">
        <title>The draft genome of Phyllobacterium myrsinacearum DSM5892.</title>
        <authorList>
            <person name="Li L."/>
            <person name="Liu L."/>
            <person name="Zhang X."/>
            <person name="Wang T."/>
        </authorList>
    </citation>
    <scope>NUCLEOTIDE SEQUENCE [LARGE SCALE GENOMIC DNA]</scope>
    <source>
        <strain evidence="4 5">DSM 5892</strain>
    </source>
</reference>
<dbReference type="Pfam" id="PF07364">
    <property type="entry name" value="DUF1485"/>
    <property type="match status" value="1"/>
</dbReference>
<accession>A0A2S9JQP4</accession>
<evidence type="ECO:0000313" key="5">
    <source>
        <dbReference type="Proteomes" id="UP000238563"/>
    </source>
</evidence>
<keyword evidence="1" id="KW-0378">Hydrolase</keyword>
<dbReference type="InterPro" id="IPR010799">
    <property type="entry name" value="MlrC_C"/>
</dbReference>
<gene>
    <name evidence="4" type="ORF">C5750_10420</name>
</gene>
<evidence type="ECO:0000313" key="4">
    <source>
        <dbReference type="EMBL" id="PRD55550.1"/>
    </source>
</evidence>
<dbReference type="Proteomes" id="UP000238563">
    <property type="component" value="Unassembled WGS sequence"/>
</dbReference>
<feature type="domain" description="Microcystin LR degradation protein MlrC C-terminal" evidence="2">
    <location>
        <begin position="305"/>
        <end position="482"/>
    </location>
</feature>
<proteinExistence type="inferred from homology"/>
<dbReference type="GO" id="GO:0006508">
    <property type="term" value="P:proteolysis"/>
    <property type="evidence" value="ECO:0007669"/>
    <property type="project" value="UniProtKB-KW"/>
</dbReference>
<dbReference type="OrthoDB" id="9782658at2"/>
<dbReference type="AlphaFoldDB" id="A0A2S9JQP4"/>
<dbReference type="EMBL" id="PVBT01000002">
    <property type="protein sequence ID" value="PRD55550.1"/>
    <property type="molecule type" value="Genomic_DNA"/>
</dbReference>
<dbReference type="GO" id="GO:0008237">
    <property type="term" value="F:metallopeptidase activity"/>
    <property type="evidence" value="ECO:0007669"/>
    <property type="project" value="UniProtKB-KW"/>
</dbReference>
<evidence type="ECO:0000259" key="3">
    <source>
        <dbReference type="Pfam" id="PF07364"/>
    </source>
</evidence>
<keyword evidence="1" id="KW-0645">Protease</keyword>
<keyword evidence="5" id="KW-1185">Reference proteome</keyword>
<protein>
    <recommendedName>
        <fullName evidence="1">Microcystinase C</fullName>
        <shortName evidence="1">MlrC</shortName>
    </recommendedName>
</protein>
<comment type="caution">
    <text evidence="4">The sequence shown here is derived from an EMBL/GenBank/DDBJ whole genome shotgun (WGS) entry which is preliminary data.</text>
</comment>
<dbReference type="RefSeq" id="WP_105733779.1">
    <property type="nucleotide sequence ID" value="NZ_PVBT01000002.1"/>
</dbReference>
<name>A0A2S9JQP4_9HYPH</name>
<dbReference type="Pfam" id="PF07171">
    <property type="entry name" value="MlrC_C"/>
    <property type="match status" value="1"/>
</dbReference>
<keyword evidence="1" id="KW-0482">Metalloprotease</keyword>
<dbReference type="PIRSF" id="PIRSF012702">
    <property type="entry name" value="UCP012702"/>
    <property type="match status" value="1"/>
</dbReference>
<dbReference type="GO" id="GO:0046872">
    <property type="term" value="F:metal ion binding"/>
    <property type="evidence" value="ECO:0007669"/>
    <property type="project" value="UniProtKB-KW"/>
</dbReference>
<feature type="domain" description="Microcystin LR degradation protein MlrC N-terminal" evidence="3">
    <location>
        <begin position="4"/>
        <end position="292"/>
    </location>
</feature>
<comment type="similarity">
    <text evidence="1">Belongs to the peptidase M81 family.</text>
</comment>
<sequence>MRKRVLIAGFQHETNTFAPTKANYSSFERGEMYPAMARGQDILKFRDVNIPIGGFIRAMEARNIELVPVVWAGASPSAHVTEEAFERIACEIVLAASANEIDGVYLDLHGAMIAEHCNDGEGELLKRVREVIGRSVPLVASLDLHANVTHSMFASADALVAYRTYPHVDMSSTGERAATLLTQLLETKQPFHSYYRRLPFLIPINAQATSVEPANGIYRWLAQAELGSSTVLSFAPGFPASDFPECGGAVWGVGVDADEIRAKVDGLFESVISREAEWRVDFLRPVDAVEEAKRLATTASKPIIIADTQDNPGAGGNSDTMGLVRALLQLRATDAAVGLIVDQAAAQAAHQAGEGAVIEIALGGKSGIIGDGPLRAEYRVEQLSNGICRFDGPMLTGMIADVGPSARLSIGGVEIAVSSFKTQMIDRNLFRMVGIEPEAKKVLAVKSSVHFRADFEPISGAILVAKSPGPVAADPQDLPWKHLSQGLRLSPLGPAFVTKQ</sequence>
<evidence type="ECO:0000259" key="2">
    <source>
        <dbReference type="Pfam" id="PF07171"/>
    </source>
</evidence>
<comment type="cofactor">
    <cofactor evidence="1">
        <name>Zn(2+)</name>
        <dbReference type="ChEBI" id="CHEBI:29105"/>
    </cofactor>
    <text evidence="1">Binds 1 zinc ion per subunit.</text>
</comment>
<comment type="function">
    <text evidence="1">Involved in peptidolytic degradation of cyclic heptapeptide hepatotoxin microcystin (MC).</text>
</comment>
<dbReference type="InterPro" id="IPR009197">
    <property type="entry name" value="MlrC"/>
</dbReference>